<dbReference type="PANTHER" id="PTHR33343">
    <property type="entry name" value="54S RIBOSOMAL PROTEIN BL35M"/>
    <property type="match status" value="1"/>
</dbReference>
<dbReference type="InterPro" id="IPR037229">
    <property type="entry name" value="Ribosomal_bL35_sf"/>
</dbReference>
<dbReference type="InterPro" id="IPR021137">
    <property type="entry name" value="Ribosomal_bL35-like"/>
</dbReference>
<protein>
    <recommendedName>
        <fullName evidence="4">50S ribosomal protein L35</fullName>
    </recommendedName>
</protein>
<dbReference type="PROSITE" id="PS00936">
    <property type="entry name" value="RIBOSOMAL_L35"/>
    <property type="match status" value="1"/>
</dbReference>
<dbReference type="Proteomes" id="UP001153555">
    <property type="component" value="Unassembled WGS sequence"/>
</dbReference>
<proteinExistence type="inferred from homology"/>
<evidence type="ECO:0000256" key="2">
    <source>
        <dbReference type="ARBA" id="ARBA00022980"/>
    </source>
</evidence>
<accession>A0A9N7MUF0</accession>
<organism evidence="5 6">
    <name type="scientific">Striga hermonthica</name>
    <name type="common">Purple witchweed</name>
    <name type="synonym">Buchnera hermonthica</name>
    <dbReference type="NCBI Taxonomy" id="68872"/>
    <lineage>
        <taxon>Eukaryota</taxon>
        <taxon>Viridiplantae</taxon>
        <taxon>Streptophyta</taxon>
        <taxon>Embryophyta</taxon>
        <taxon>Tracheophyta</taxon>
        <taxon>Spermatophyta</taxon>
        <taxon>Magnoliopsida</taxon>
        <taxon>eudicotyledons</taxon>
        <taxon>Gunneridae</taxon>
        <taxon>Pentapetalae</taxon>
        <taxon>asterids</taxon>
        <taxon>lamiids</taxon>
        <taxon>Lamiales</taxon>
        <taxon>Orobanchaceae</taxon>
        <taxon>Buchnereae</taxon>
        <taxon>Striga</taxon>
    </lineage>
</organism>
<dbReference type="HAMAP" id="MF_00514">
    <property type="entry name" value="Ribosomal_bL35"/>
    <property type="match status" value="1"/>
</dbReference>
<dbReference type="PANTHER" id="PTHR33343:SF1">
    <property type="entry name" value="LARGE RIBOSOMAL SUBUNIT PROTEIN BL35M"/>
    <property type="match status" value="1"/>
</dbReference>
<dbReference type="AlphaFoldDB" id="A0A9N7MUF0"/>
<dbReference type="InterPro" id="IPR018265">
    <property type="entry name" value="Ribosomal_bL35_CS"/>
</dbReference>
<dbReference type="GO" id="GO:0003735">
    <property type="term" value="F:structural constituent of ribosome"/>
    <property type="evidence" value="ECO:0007669"/>
    <property type="project" value="InterPro"/>
</dbReference>
<dbReference type="PRINTS" id="PR00064">
    <property type="entry name" value="RIBOSOMALL35"/>
</dbReference>
<dbReference type="Gene3D" id="4.10.410.60">
    <property type="match status" value="1"/>
</dbReference>
<dbReference type="Pfam" id="PF01632">
    <property type="entry name" value="Ribosomal_L35p"/>
    <property type="match status" value="1"/>
</dbReference>
<evidence type="ECO:0000313" key="5">
    <source>
        <dbReference type="EMBL" id="CAA0819997.1"/>
    </source>
</evidence>
<dbReference type="FunFam" id="4.10.410.60:FF:000001">
    <property type="entry name" value="50S ribosomal protein L35"/>
    <property type="match status" value="1"/>
</dbReference>
<keyword evidence="6" id="KW-1185">Reference proteome</keyword>
<dbReference type="InterPro" id="IPR001706">
    <property type="entry name" value="Ribosomal_bL35"/>
</dbReference>
<evidence type="ECO:0000313" key="6">
    <source>
        <dbReference type="Proteomes" id="UP001153555"/>
    </source>
</evidence>
<dbReference type="GO" id="GO:0015934">
    <property type="term" value="C:large ribosomal subunit"/>
    <property type="evidence" value="ECO:0007669"/>
    <property type="project" value="TreeGrafter"/>
</dbReference>
<gene>
    <name evidence="5" type="ORF">SHERM_18248</name>
</gene>
<keyword evidence="3 4" id="KW-0687">Ribonucleoprotein</keyword>
<keyword evidence="2 4" id="KW-0689">Ribosomal protein</keyword>
<evidence type="ECO:0000256" key="4">
    <source>
        <dbReference type="RuleBase" id="RU000568"/>
    </source>
</evidence>
<dbReference type="OrthoDB" id="162638at2759"/>
<comment type="caution">
    <text evidence="5">The sequence shown here is derived from an EMBL/GenBank/DDBJ whole genome shotgun (WGS) entry which is preliminary data.</text>
</comment>
<evidence type="ECO:0000256" key="1">
    <source>
        <dbReference type="ARBA" id="ARBA00006598"/>
    </source>
</evidence>
<dbReference type="EMBL" id="CACSLK010019758">
    <property type="protein sequence ID" value="CAA0819997.1"/>
    <property type="molecule type" value="Genomic_DNA"/>
</dbReference>
<sequence>MTTAIMANTLCSFGLRTQFPAKTIRSATLPFTPFINTRNLSLGVSSSYSIGGLRPLILRKTSSLSTSTGRNSQPLTVVCAKEYKMKTHKASAKRFRVTGSGKIMRRRAGKQHLLRKKNTKRRLRLSKTVQVDRSDYNNVIGALPYLKVNRSN</sequence>
<comment type="similarity">
    <text evidence="1 4">Belongs to the bacterial ribosomal protein bL35 family.</text>
</comment>
<dbReference type="SUPFAM" id="SSF143034">
    <property type="entry name" value="L35p-like"/>
    <property type="match status" value="1"/>
</dbReference>
<dbReference type="GO" id="GO:0006412">
    <property type="term" value="P:translation"/>
    <property type="evidence" value="ECO:0007669"/>
    <property type="project" value="InterPro"/>
</dbReference>
<evidence type="ECO:0000256" key="3">
    <source>
        <dbReference type="ARBA" id="ARBA00023274"/>
    </source>
</evidence>
<dbReference type="NCBIfam" id="TIGR00001">
    <property type="entry name" value="rpmI_bact"/>
    <property type="match status" value="1"/>
</dbReference>
<name>A0A9N7MUF0_STRHE</name>
<reference evidence="5" key="1">
    <citation type="submission" date="2019-12" db="EMBL/GenBank/DDBJ databases">
        <authorList>
            <person name="Scholes J."/>
        </authorList>
    </citation>
    <scope>NUCLEOTIDE SEQUENCE</scope>
</reference>